<reference evidence="1" key="1">
    <citation type="journal article" date="2015" name="Nature">
        <title>Complex archaea that bridge the gap between prokaryotes and eukaryotes.</title>
        <authorList>
            <person name="Spang A."/>
            <person name="Saw J.H."/>
            <person name="Jorgensen S.L."/>
            <person name="Zaremba-Niedzwiedzka K."/>
            <person name="Martijn J."/>
            <person name="Lind A.E."/>
            <person name="van Eijk R."/>
            <person name="Schleper C."/>
            <person name="Guy L."/>
            <person name="Ettema T.J."/>
        </authorList>
    </citation>
    <scope>NUCLEOTIDE SEQUENCE</scope>
</reference>
<comment type="caution">
    <text evidence="1">The sequence shown here is derived from an EMBL/GenBank/DDBJ whole genome shotgun (WGS) entry which is preliminary data.</text>
</comment>
<organism evidence="1">
    <name type="scientific">marine sediment metagenome</name>
    <dbReference type="NCBI Taxonomy" id="412755"/>
    <lineage>
        <taxon>unclassified sequences</taxon>
        <taxon>metagenomes</taxon>
        <taxon>ecological metagenomes</taxon>
    </lineage>
</organism>
<dbReference type="EMBL" id="LAZR01002909">
    <property type="protein sequence ID" value="KKN24100.1"/>
    <property type="molecule type" value="Genomic_DNA"/>
</dbReference>
<evidence type="ECO:0000313" key="1">
    <source>
        <dbReference type="EMBL" id="KKN24100.1"/>
    </source>
</evidence>
<sequence length="64" mass="7324">MADGKYHCPECDSTEVYEETFDHLNSSDIQFSGDVICWPCGWTGLPEYIVYKEVVVLPHPESKQ</sequence>
<proteinExistence type="predicted"/>
<dbReference type="AlphaFoldDB" id="A0A0F9NX51"/>
<accession>A0A0F9NX51</accession>
<name>A0A0F9NX51_9ZZZZ</name>
<protein>
    <submittedName>
        <fullName evidence="1">Uncharacterized protein</fullName>
    </submittedName>
</protein>
<gene>
    <name evidence="1" type="ORF">LCGC14_0898200</name>
</gene>